<dbReference type="Proteomes" id="UP000314294">
    <property type="component" value="Unassembled WGS sequence"/>
</dbReference>
<evidence type="ECO:0000313" key="3">
    <source>
        <dbReference type="Proteomes" id="UP000314294"/>
    </source>
</evidence>
<sequence>MGHPAQEEGQDRCCKHAQYLVIPRTGAFLDLPRAHQCTSDQAVTGDDDDEGHQEAQQAFHQAECQPDLLQDHGVFNGGVENATHCRVVCDVVDVPDQGCGHTQHKGKQPDHYAGDACVQHGAQPARPHGVDDGEVPVDAERREEEDAGVEVKNHQPCTGLAQEFPKGPVIARGGEGGPHGQSDEEVPDPGTFKQGALSAGLARLREHESLENRSDEYPKSLKPLRGDETVQWKSVAKAEEDEADETG</sequence>
<dbReference type="EMBL" id="SRLO01000006">
    <property type="protein sequence ID" value="TNN88321.1"/>
    <property type="molecule type" value="Genomic_DNA"/>
</dbReference>
<protein>
    <submittedName>
        <fullName evidence="2">Uncharacterized protein</fullName>
    </submittedName>
</protein>
<organism evidence="2 3">
    <name type="scientific">Liparis tanakae</name>
    <name type="common">Tanaka's snailfish</name>
    <dbReference type="NCBI Taxonomy" id="230148"/>
    <lineage>
        <taxon>Eukaryota</taxon>
        <taxon>Metazoa</taxon>
        <taxon>Chordata</taxon>
        <taxon>Craniata</taxon>
        <taxon>Vertebrata</taxon>
        <taxon>Euteleostomi</taxon>
        <taxon>Actinopterygii</taxon>
        <taxon>Neopterygii</taxon>
        <taxon>Teleostei</taxon>
        <taxon>Neoteleostei</taxon>
        <taxon>Acanthomorphata</taxon>
        <taxon>Eupercaria</taxon>
        <taxon>Perciformes</taxon>
        <taxon>Cottioidei</taxon>
        <taxon>Cottales</taxon>
        <taxon>Liparidae</taxon>
        <taxon>Liparis</taxon>
    </lineage>
</organism>
<proteinExistence type="predicted"/>
<comment type="caution">
    <text evidence="2">The sequence shown here is derived from an EMBL/GenBank/DDBJ whole genome shotgun (WGS) entry which is preliminary data.</text>
</comment>
<dbReference type="OrthoDB" id="10653256at2759"/>
<dbReference type="AlphaFoldDB" id="A0A4Z2JE93"/>
<feature type="compositionally biased region" description="Basic and acidic residues" evidence="1">
    <location>
        <begin position="203"/>
        <end position="230"/>
    </location>
</feature>
<name>A0A4Z2JE93_9TELE</name>
<feature type="region of interest" description="Disordered" evidence="1">
    <location>
        <begin position="158"/>
        <end position="247"/>
    </location>
</feature>
<gene>
    <name evidence="2" type="ORF">EYF80_001537</name>
</gene>
<accession>A0A4Z2JE93</accession>
<evidence type="ECO:0000256" key="1">
    <source>
        <dbReference type="SAM" id="MobiDB-lite"/>
    </source>
</evidence>
<keyword evidence="3" id="KW-1185">Reference proteome</keyword>
<reference evidence="2 3" key="1">
    <citation type="submission" date="2019-03" db="EMBL/GenBank/DDBJ databases">
        <title>First draft genome of Liparis tanakae, snailfish: a comprehensive survey of snailfish specific genes.</title>
        <authorList>
            <person name="Kim W."/>
            <person name="Song I."/>
            <person name="Jeong J.-H."/>
            <person name="Kim D."/>
            <person name="Kim S."/>
            <person name="Ryu S."/>
            <person name="Song J.Y."/>
            <person name="Lee S.K."/>
        </authorList>
    </citation>
    <scope>NUCLEOTIDE SEQUENCE [LARGE SCALE GENOMIC DNA]</scope>
    <source>
        <tissue evidence="2">Muscle</tissue>
    </source>
</reference>
<evidence type="ECO:0000313" key="2">
    <source>
        <dbReference type="EMBL" id="TNN88321.1"/>
    </source>
</evidence>